<feature type="compositionally biased region" description="Polar residues" evidence="2">
    <location>
        <begin position="419"/>
        <end position="438"/>
    </location>
</feature>
<dbReference type="EMBL" id="SOHM01000008">
    <property type="protein sequence ID" value="TFD93284.1"/>
    <property type="molecule type" value="Genomic_DNA"/>
</dbReference>
<keyword evidence="4" id="KW-0378">Hydrolase</keyword>
<proteinExistence type="inferred from homology"/>
<evidence type="ECO:0000313" key="4">
    <source>
        <dbReference type="EMBL" id="TFD93284.1"/>
    </source>
</evidence>
<dbReference type="Pfam" id="PF01844">
    <property type="entry name" value="HNH"/>
    <property type="match status" value="1"/>
</dbReference>
<dbReference type="InterPro" id="IPR002711">
    <property type="entry name" value="HNH"/>
</dbReference>
<dbReference type="GO" id="GO:0003676">
    <property type="term" value="F:nucleic acid binding"/>
    <property type="evidence" value="ECO:0007669"/>
    <property type="project" value="InterPro"/>
</dbReference>
<organism evidence="4 5">
    <name type="scientific">Cryobacterium lactosi</name>
    <dbReference type="NCBI Taxonomy" id="1259202"/>
    <lineage>
        <taxon>Bacteria</taxon>
        <taxon>Bacillati</taxon>
        <taxon>Actinomycetota</taxon>
        <taxon>Actinomycetes</taxon>
        <taxon>Micrococcales</taxon>
        <taxon>Microbacteriaceae</taxon>
        <taxon>Cryobacterium</taxon>
    </lineage>
</organism>
<dbReference type="SMART" id="SM00507">
    <property type="entry name" value="HNHc"/>
    <property type="match status" value="1"/>
</dbReference>
<feature type="compositionally biased region" description="Low complexity" evidence="2">
    <location>
        <begin position="461"/>
        <end position="475"/>
    </location>
</feature>
<dbReference type="RefSeq" id="WP_134639624.1">
    <property type="nucleotide sequence ID" value="NZ_SOHM01000008.1"/>
</dbReference>
<feature type="region of interest" description="Disordered" evidence="2">
    <location>
        <begin position="234"/>
        <end position="272"/>
    </location>
</feature>
<feature type="compositionally biased region" description="Pro residues" evidence="2">
    <location>
        <begin position="476"/>
        <end position="489"/>
    </location>
</feature>
<keyword evidence="5" id="KW-1185">Reference proteome</keyword>
<dbReference type="Pfam" id="PF02720">
    <property type="entry name" value="DUF222"/>
    <property type="match status" value="1"/>
</dbReference>
<dbReference type="GO" id="GO:0004519">
    <property type="term" value="F:endonuclease activity"/>
    <property type="evidence" value="ECO:0007669"/>
    <property type="project" value="UniProtKB-KW"/>
</dbReference>
<feature type="region of interest" description="Disordered" evidence="2">
    <location>
        <begin position="418"/>
        <end position="500"/>
    </location>
</feature>
<evidence type="ECO:0000313" key="5">
    <source>
        <dbReference type="Proteomes" id="UP000298468"/>
    </source>
</evidence>
<protein>
    <submittedName>
        <fullName evidence="4">HNH endonuclease</fullName>
    </submittedName>
</protein>
<dbReference type="Gene3D" id="1.10.30.50">
    <property type="match status" value="1"/>
</dbReference>
<dbReference type="InterPro" id="IPR003870">
    <property type="entry name" value="DUF222"/>
</dbReference>
<evidence type="ECO:0000256" key="2">
    <source>
        <dbReference type="SAM" id="MobiDB-lite"/>
    </source>
</evidence>
<keyword evidence="4" id="KW-0540">Nuclease</keyword>
<reference evidence="4 5" key="1">
    <citation type="submission" date="2019-03" db="EMBL/GenBank/DDBJ databases">
        <title>Genomics of glacier-inhabiting Cryobacterium strains.</title>
        <authorList>
            <person name="Liu Q."/>
            <person name="Xin Y.-H."/>
        </authorList>
    </citation>
    <scope>NUCLEOTIDE SEQUENCE [LARGE SCALE GENOMIC DNA]</scope>
    <source>
        <strain evidence="4 5">Sr59</strain>
    </source>
</reference>
<sequence length="500" mass="53156">MATSDATPGVDPIAAAISAVIDPLIENEKVIAAGYAERTRLLAELDRLGHEPRIIAGLCGDPVESGRNDPDTGAHGPAWDDEELARRCMAAEAAGALRVKASTAGILVFNAVRLTDQLPQFHAALARGSITWGHALKMLDLTDGVPEEILPAFETKVLPAAEKLTSTQFVRVAGRILERMHPVPLQTRADAGFVTRRLLLRPDADGMAWLNAYLKAEDAQAIYDRLSRIAATLDTDSTPAPGADPASADPASTDPTGTGPTGTGEPRTKDQRRADAYRDLLLDGVGPAGLGHGIRGTVHLTVPALTLLGRSDEPAILEGYGPIDPETARRIAGTATSWSRILTHPETGCRLSMGRDQYTPPADMRRYLDARDQTCQGIGCTRRATLSEIDHTRPWNTGGPTDVDNLVHLCTPCHRLKHQSSFSTNQGPGGTLTWTTPSGRKYTSAPANTDPTTYDPATLGTATNDPATNTPTTYDSPPPTPINPAPSPPQRSSSDAPPPF</sequence>
<evidence type="ECO:0000259" key="3">
    <source>
        <dbReference type="SMART" id="SM00507"/>
    </source>
</evidence>
<name>A0A4R9BZG3_9MICO</name>
<dbReference type="OrthoDB" id="3261064at2"/>
<dbReference type="GO" id="GO:0008270">
    <property type="term" value="F:zinc ion binding"/>
    <property type="evidence" value="ECO:0007669"/>
    <property type="project" value="InterPro"/>
</dbReference>
<dbReference type="CDD" id="cd00085">
    <property type="entry name" value="HNHc"/>
    <property type="match status" value="1"/>
</dbReference>
<feature type="domain" description="HNH nuclease" evidence="3">
    <location>
        <begin position="363"/>
        <end position="415"/>
    </location>
</feature>
<comment type="caution">
    <text evidence="4">The sequence shown here is derived from an EMBL/GenBank/DDBJ whole genome shotgun (WGS) entry which is preliminary data.</text>
</comment>
<dbReference type="Proteomes" id="UP000298468">
    <property type="component" value="Unassembled WGS sequence"/>
</dbReference>
<evidence type="ECO:0000256" key="1">
    <source>
        <dbReference type="ARBA" id="ARBA00023450"/>
    </source>
</evidence>
<feature type="compositionally biased region" description="Polar residues" evidence="2">
    <location>
        <begin position="490"/>
        <end position="500"/>
    </location>
</feature>
<gene>
    <name evidence="4" type="ORF">E3T61_04065</name>
</gene>
<dbReference type="AlphaFoldDB" id="A0A4R9BZG3"/>
<accession>A0A4R9BZG3</accession>
<feature type="compositionally biased region" description="Low complexity" evidence="2">
    <location>
        <begin position="234"/>
        <end position="258"/>
    </location>
</feature>
<keyword evidence="4" id="KW-0255">Endonuclease</keyword>
<dbReference type="InterPro" id="IPR003615">
    <property type="entry name" value="HNH_nuc"/>
</dbReference>
<comment type="similarity">
    <text evidence="1">Belongs to the Rv1128c/1148c/1588c/1702c/1945/3466 family.</text>
</comment>
<feature type="region of interest" description="Disordered" evidence="2">
    <location>
        <begin position="60"/>
        <end position="79"/>
    </location>
</feature>